<feature type="region of interest" description="Disordered" evidence="2">
    <location>
        <begin position="125"/>
        <end position="149"/>
    </location>
</feature>
<dbReference type="EMBL" id="JAVHNS010000014">
    <property type="protein sequence ID" value="KAK6335848.1"/>
    <property type="molecule type" value="Genomic_DNA"/>
</dbReference>
<evidence type="ECO:0000256" key="1">
    <source>
        <dbReference type="SAM" id="Coils"/>
    </source>
</evidence>
<evidence type="ECO:0000313" key="4">
    <source>
        <dbReference type="EMBL" id="KAK6335848.1"/>
    </source>
</evidence>
<feature type="compositionally biased region" description="Basic residues" evidence="2">
    <location>
        <begin position="15"/>
        <end position="33"/>
    </location>
</feature>
<feature type="region of interest" description="Disordered" evidence="2">
    <location>
        <begin position="1"/>
        <end position="59"/>
    </location>
</feature>
<evidence type="ECO:0000313" key="5">
    <source>
        <dbReference type="Proteomes" id="UP001373714"/>
    </source>
</evidence>
<feature type="compositionally biased region" description="Basic residues" evidence="2">
    <location>
        <begin position="677"/>
        <end position="692"/>
    </location>
</feature>
<feature type="compositionally biased region" description="Polar residues" evidence="2">
    <location>
        <begin position="87"/>
        <end position="103"/>
    </location>
</feature>
<keyword evidence="1" id="KW-0175">Coiled coil</keyword>
<dbReference type="Pfam" id="PF17100">
    <property type="entry name" value="NACHT_N"/>
    <property type="match status" value="1"/>
</dbReference>
<name>A0AAV9U8P7_9PEZI</name>
<feature type="coiled-coil region" evidence="1">
    <location>
        <begin position="342"/>
        <end position="369"/>
    </location>
</feature>
<feature type="region of interest" description="Disordered" evidence="2">
    <location>
        <begin position="659"/>
        <end position="858"/>
    </location>
</feature>
<feature type="domain" description="NWD NACHT-NTPase N-terminal" evidence="3">
    <location>
        <begin position="157"/>
        <end position="347"/>
    </location>
</feature>
<dbReference type="InterPro" id="IPR031359">
    <property type="entry name" value="NACHT_N"/>
</dbReference>
<feature type="compositionally biased region" description="Basic residues" evidence="2">
    <location>
        <begin position="821"/>
        <end position="858"/>
    </location>
</feature>
<dbReference type="PANTHER" id="PTHR10039:SF15">
    <property type="entry name" value="NACHT DOMAIN-CONTAINING PROTEIN"/>
    <property type="match status" value="1"/>
</dbReference>
<evidence type="ECO:0000259" key="3">
    <source>
        <dbReference type="Pfam" id="PF17100"/>
    </source>
</evidence>
<protein>
    <recommendedName>
        <fullName evidence="3">NWD NACHT-NTPase N-terminal domain-containing protein</fullName>
    </recommendedName>
</protein>
<feature type="region of interest" description="Disordered" evidence="2">
    <location>
        <begin position="87"/>
        <end position="111"/>
    </location>
</feature>
<keyword evidence="5" id="KW-1185">Reference proteome</keyword>
<dbReference type="AlphaFoldDB" id="A0AAV9U8P7"/>
<proteinExistence type="predicted"/>
<reference evidence="4 5" key="1">
    <citation type="submission" date="2019-10" db="EMBL/GenBank/DDBJ databases">
        <authorList>
            <person name="Palmer J.M."/>
        </authorList>
    </citation>
    <scope>NUCLEOTIDE SEQUENCE [LARGE SCALE GENOMIC DNA]</scope>
    <source>
        <strain evidence="4 5">TWF730</strain>
    </source>
</reference>
<comment type="caution">
    <text evidence="4">The sequence shown here is derived from an EMBL/GenBank/DDBJ whole genome shotgun (WGS) entry which is preliminary data.</text>
</comment>
<feature type="compositionally biased region" description="Basic and acidic residues" evidence="2">
    <location>
        <begin position="736"/>
        <end position="750"/>
    </location>
</feature>
<dbReference type="PANTHER" id="PTHR10039">
    <property type="entry name" value="AMELOGENIN"/>
    <property type="match status" value="1"/>
</dbReference>
<evidence type="ECO:0000256" key="2">
    <source>
        <dbReference type="SAM" id="MobiDB-lite"/>
    </source>
</evidence>
<organism evidence="4 5">
    <name type="scientific">Orbilia blumenaviensis</name>
    <dbReference type="NCBI Taxonomy" id="1796055"/>
    <lineage>
        <taxon>Eukaryota</taxon>
        <taxon>Fungi</taxon>
        <taxon>Dikarya</taxon>
        <taxon>Ascomycota</taxon>
        <taxon>Pezizomycotina</taxon>
        <taxon>Orbiliomycetes</taxon>
        <taxon>Orbiliales</taxon>
        <taxon>Orbiliaceae</taxon>
        <taxon>Orbilia</taxon>
    </lineage>
</organism>
<dbReference type="Proteomes" id="UP001373714">
    <property type="component" value="Unassembled WGS sequence"/>
</dbReference>
<accession>A0AAV9U8P7</accession>
<sequence length="858" mass="95880">MTDVAGSRLDVQAAKKSRNPFKRAGHGLKKLVHGSKSSLKGNHGKGSHEVSGSASGTSSTTNFGSSLYLNKQSISVICDSTITSATSSAHNLGKTDNGNSQLKAGNDKGRPTTLVVQSIVPPRFVTSTSQSSPSYFSSKSQTSNTSRSTTLSSDVTSLWAEAAQKLKESDKAQLMKVQSNNNNNNDAGPGDLVDDIIQETLRLRDTSLNKAWKITWKGQTIILRDIAEKVVSWIKKFKDVGDIAVQYDPAHAAIPWACVRFILQAIVSDFESQAALLIGIEQITRMVARYAAYELLYIGVGIRHEAAVRESLIKLYVAILGFLIKAQNSLGSSKIDTCLEDLQKLGGTEEEAKKEIEVAQAQKTFANDDLTREKLDKLQILTKGFDQQISYACKELGQITDNLKTKQRGKALAWLSPINHNLQHEFVVDTIAKGTCTWLHTEKDFVEWRNSSSSAIFWLRGDPDMRDTSRNDRKVTTSIQETLQANRLSLPSLCIIHRGQFCRQTFEAIIGLDGLKFSESQTIDFLWLISRVDVGNWLFCVETVIRKYKQFHIDPFRVGRWALYTYRSDHLGTDFWTVFNTLGNPAIYYPSNPLNPAGKKEKNINKNTLRSWLIYSLSNQSHKHHKLKNGKLEEYLPKVPVYLMHLSIVLIQSPLLGDDDDEMRGIAQTDSSDGDRKKKNKNKNNNRPRLKIKNTSSTNSNDDNKIPRARYGNASSSSDSSDNNKRQKKNTRRPRGKNEPSTDSSDDNKKVRVKPTYKRPTLPRSDGTDGTETDESSAASGKKIALSSSDDEKNRAVSRRRRVALSDTSGTESSSEDERRRKPRKPQKGKKRHTEGRKVKGSKKKGGIKSSHYRRVRP</sequence>
<gene>
    <name evidence="4" type="ORF">TWF730_003223</name>
</gene>
<feature type="compositionally biased region" description="Basic residues" evidence="2">
    <location>
        <begin position="726"/>
        <end position="735"/>
    </location>
</feature>
<feature type="compositionally biased region" description="Low complexity" evidence="2">
    <location>
        <begin position="126"/>
        <end position="149"/>
    </location>
</feature>